<comment type="caution">
    <text evidence="3">The sequence shown here is derived from an EMBL/GenBank/DDBJ whole genome shotgun (WGS) entry which is preliminary data.</text>
</comment>
<dbReference type="eggNOG" id="KOG0593">
    <property type="taxonomic scope" value="Eukaryota"/>
</dbReference>
<feature type="domain" description="Protein kinase" evidence="2">
    <location>
        <begin position="1"/>
        <end position="187"/>
    </location>
</feature>
<feature type="compositionally biased region" description="Polar residues" evidence="1">
    <location>
        <begin position="216"/>
        <end position="229"/>
    </location>
</feature>
<dbReference type="EMBL" id="CAFZ01001278">
    <property type="protein sequence ID" value="CCA77110.1"/>
    <property type="molecule type" value="Genomic_DNA"/>
</dbReference>
<sequence length="229" mass="25411">MHSCGFAHGDLKPENVLISGDKAPKLCDLGLAEYYGGNPNLMNDELTNFARGVAAQLNTTTLHLGSDRYIAPELICHRDIGAAPPKRTKESDVWAIGCLMLDLLFRVQPYCRVPSEYGLVYERIRKGKLPAQLMDFRRKCNVWPGQGVACTHPGTNWLWDLLGECWSAPKSRPSSSDLLRLLEEKMVVLVEVQEHLVYPTSSDKAKKPLTGGRSASMINATSPQCYQPP</sequence>
<dbReference type="SUPFAM" id="SSF56112">
    <property type="entry name" value="Protein kinase-like (PK-like)"/>
    <property type="match status" value="1"/>
</dbReference>
<dbReference type="HOGENOM" id="CLU_1210246_0_0_1"/>
<dbReference type="Gene3D" id="1.10.510.10">
    <property type="entry name" value="Transferase(Phosphotransferase) domain 1"/>
    <property type="match status" value="1"/>
</dbReference>
<dbReference type="Proteomes" id="UP000007148">
    <property type="component" value="Unassembled WGS sequence"/>
</dbReference>
<dbReference type="GO" id="GO:0005524">
    <property type="term" value="F:ATP binding"/>
    <property type="evidence" value="ECO:0007669"/>
    <property type="project" value="InterPro"/>
</dbReference>
<dbReference type="GO" id="GO:0004674">
    <property type="term" value="F:protein serine/threonine kinase activity"/>
    <property type="evidence" value="ECO:0007669"/>
    <property type="project" value="TreeGrafter"/>
</dbReference>
<dbReference type="InParanoid" id="G4U0L7"/>
<dbReference type="InterPro" id="IPR008271">
    <property type="entry name" value="Ser/Thr_kinase_AS"/>
</dbReference>
<feature type="region of interest" description="Disordered" evidence="1">
    <location>
        <begin position="202"/>
        <end position="229"/>
    </location>
</feature>
<dbReference type="PROSITE" id="PS50011">
    <property type="entry name" value="PROTEIN_KINASE_DOM"/>
    <property type="match status" value="1"/>
</dbReference>
<reference evidence="3 4" key="1">
    <citation type="journal article" date="2011" name="PLoS Pathog.">
        <title>Endophytic Life Strategies Decoded by Genome and Transcriptome Analyses of the Mutualistic Root Symbiont Piriformospora indica.</title>
        <authorList>
            <person name="Zuccaro A."/>
            <person name="Lahrmann U."/>
            <person name="Guldener U."/>
            <person name="Langen G."/>
            <person name="Pfiffi S."/>
            <person name="Biedenkopf D."/>
            <person name="Wong P."/>
            <person name="Samans B."/>
            <person name="Grimm C."/>
            <person name="Basiewicz M."/>
            <person name="Murat C."/>
            <person name="Martin F."/>
            <person name="Kogel K.H."/>
        </authorList>
    </citation>
    <scope>NUCLEOTIDE SEQUENCE [LARGE SCALE GENOMIC DNA]</scope>
    <source>
        <strain evidence="3 4">DSM 11827</strain>
    </source>
</reference>
<evidence type="ECO:0000313" key="3">
    <source>
        <dbReference type="EMBL" id="CCA77110.1"/>
    </source>
</evidence>
<dbReference type="OrthoDB" id="4062651at2759"/>
<evidence type="ECO:0000259" key="2">
    <source>
        <dbReference type="PROSITE" id="PS50011"/>
    </source>
</evidence>
<dbReference type="InterPro" id="IPR051681">
    <property type="entry name" value="Ser/Thr_Kinases-Pseudokinases"/>
</dbReference>
<dbReference type="PANTHER" id="PTHR44329">
    <property type="entry name" value="SERINE/THREONINE-PROTEIN KINASE TNNI3K-RELATED"/>
    <property type="match status" value="1"/>
</dbReference>
<proteinExistence type="predicted"/>
<evidence type="ECO:0000313" key="4">
    <source>
        <dbReference type="Proteomes" id="UP000007148"/>
    </source>
</evidence>
<protein>
    <recommendedName>
        <fullName evidence="2">Protein kinase domain-containing protein</fullName>
    </recommendedName>
</protein>
<keyword evidence="4" id="KW-1185">Reference proteome</keyword>
<name>G4U0L7_SERID</name>
<dbReference type="SMART" id="SM00220">
    <property type="entry name" value="S_TKc"/>
    <property type="match status" value="1"/>
</dbReference>
<accession>G4U0L7</accession>
<organism evidence="3 4">
    <name type="scientific">Serendipita indica (strain DSM 11827)</name>
    <name type="common">Root endophyte fungus</name>
    <name type="synonym">Piriformospora indica</name>
    <dbReference type="NCBI Taxonomy" id="1109443"/>
    <lineage>
        <taxon>Eukaryota</taxon>
        <taxon>Fungi</taxon>
        <taxon>Dikarya</taxon>
        <taxon>Basidiomycota</taxon>
        <taxon>Agaricomycotina</taxon>
        <taxon>Agaricomycetes</taxon>
        <taxon>Sebacinales</taxon>
        <taxon>Serendipitaceae</taxon>
        <taxon>Serendipita</taxon>
    </lineage>
</organism>
<dbReference type="Pfam" id="PF00069">
    <property type="entry name" value="Pkinase"/>
    <property type="match status" value="1"/>
</dbReference>
<gene>
    <name evidence="3" type="ORF">PIIN_11093</name>
</gene>
<dbReference type="InterPro" id="IPR011009">
    <property type="entry name" value="Kinase-like_dom_sf"/>
</dbReference>
<evidence type="ECO:0000256" key="1">
    <source>
        <dbReference type="SAM" id="MobiDB-lite"/>
    </source>
</evidence>
<dbReference type="AlphaFoldDB" id="G4U0L7"/>
<dbReference type="InterPro" id="IPR000719">
    <property type="entry name" value="Prot_kinase_dom"/>
</dbReference>
<dbReference type="PROSITE" id="PS00108">
    <property type="entry name" value="PROTEIN_KINASE_ST"/>
    <property type="match status" value="1"/>
</dbReference>